<keyword evidence="6" id="KW-1185">Reference proteome</keyword>
<evidence type="ECO:0000256" key="3">
    <source>
        <dbReference type="ARBA" id="ARBA00023315"/>
    </source>
</evidence>
<comment type="caution">
    <text evidence="5">The sequence shown here is derived from an EMBL/GenBank/DDBJ whole genome shotgun (WGS) entry which is preliminary data.</text>
</comment>
<name>A0ABW5XBU9_9FLAO</name>
<proteinExistence type="predicted"/>
<dbReference type="EMBL" id="JBHUOJ010000038">
    <property type="protein sequence ID" value="MFD2835164.1"/>
    <property type="molecule type" value="Genomic_DNA"/>
</dbReference>
<dbReference type="Proteomes" id="UP001597438">
    <property type="component" value="Unassembled WGS sequence"/>
</dbReference>
<dbReference type="SUPFAM" id="SSF69593">
    <property type="entry name" value="Glycerol-3-phosphate (1)-acyltransferase"/>
    <property type="match status" value="1"/>
</dbReference>
<dbReference type="PANTHER" id="PTHR10434:SF9">
    <property type="entry name" value="PHOSPHOLIPID_GLYCEROL ACYLTRANSFERASE DOMAIN-CONTAINING PROTEIN"/>
    <property type="match status" value="1"/>
</dbReference>
<evidence type="ECO:0000259" key="4">
    <source>
        <dbReference type="SMART" id="SM00563"/>
    </source>
</evidence>
<evidence type="ECO:0000313" key="6">
    <source>
        <dbReference type="Proteomes" id="UP001597438"/>
    </source>
</evidence>
<evidence type="ECO:0000313" key="5">
    <source>
        <dbReference type="EMBL" id="MFD2835164.1"/>
    </source>
</evidence>
<reference evidence="6" key="1">
    <citation type="journal article" date="2019" name="Int. J. Syst. Evol. Microbiol.">
        <title>The Global Catalogue of Microorganisms (GCM) 10K type strain sequencing project: providing services to taxonomists for standard genome sequencing and annotation.</title>
        <authorList>
            <consortium name="The Broad Institute Genomics Platform"/>
            <consortium name="The Broad Institute Genome Sequencing Center for Infectious Disease"/>
            <person name="Wu L."/>
            <person name="Ma J."/>
        </authorList>
    </citation>
    <scope>NUCLEOTIDE SEQUENCE [LARGE SCALE GENOMIC DNA]</scope>
    <source>
        <strain evidence="6">KCTC 52925</strain>
    </source>
</reference>
<accession>A0ABW5XBU9</accession>
<comment type="pathway">
    <text evidence="1">Lipid metabolism.</text>
</comment>
<dbReference type="Pfam" id="PF01553">
    <property type="entry name" value="Acyltransferase"/>
    <property type="match status" value="1"/>
</dbReference>
<dbReference type="InterPro" id="IPR002123">
    <property type="entry name" value="Plipid/glycerol_acylTrfase"/>
</dbReference>
<evidence type="ECO:0000256" key="2">
    <source>
        <dbReference type="ARBA" id="ARBA00022679"/>
    </source>
</evidence>
<protein>
    <submittedName>
        <fullName evidence="5">1-acyl-sn-glycerol-3-phosphate acyltransferase</fullName>
    </submittedName>
</protein>
<keyword evidence="2" id="KW-0808">Transferase</keyword>
<evidence type="ECO:0000256" key="1">
    <source>
        <dbReference type="ARBA" id="ARBA00005189"/>
    </source>
</evidence>
<organism evidence="5 6">
    <name type="scientific">Christiangramia antarctica</name>
    <dbReference type="NCBI Taxonomy" id="2058158"/>
    <lineage>
        <taxon>Bacteria</taxon>
        <taxon>Pseudomonadati</taxon>
        <taxon>Bacteroidota</taxon>
        <taxon>Flavobacteriia</taxon>
        <taxon>Flavobacteriales</taxon>
        <taxon>Flavobacteriaceae</taxon>
        <taxon>Christiangramia</taxon>
    </lineage>
</organism>
<dbReference type="GO" id="GO:0016746">
    <property type="term" value="F:acyltransferase activity"/>
    <property type="evidence" value="ECO:0007669"/>
    <property type="project" value="UniProtKB-KW"/>
</dbReference>
<dbReference type="PANTHER" id="PTHR10434">
    <property type="entry name" value="1-ACYL-SN-GLYCEROL-3-PHOSPHATE ACYLTRANSFERASE"/>
    <property type="match status" value="1"/>
</dbReference>
<sequence>MHKITGFIFYRILGWRLKGKISKFVKKCVVIVAPHTSSFDFFMGLMVRNLLQVPIDWIGKKELFKPPFGWYFKWTGGNPLDRAGKKQKVDSIASMFSNKETFRLALSPEGTREKTLTWKTGFYYIALKAEVPLIMVSFDYGTKTVKVSEPFYPEGNFEKDFGVIKKFYAGVLGKNPHKF</sequence>
<dbReference type="SMART" id="SM00563">
    <property type="entry name" value="PlsC"/>
    <property type="match status" value="1"/>
</dbReference>
<feature type="domain" description="Phospholipid/glycerol acyltransferase" evidence="4">
    <location>
        <begin position="29"/>
        <end position="141"/>
    </location>
</feature>
<keyword evidence="3 5" id="KW-0012">Acyltransferase</keyword>
<dbReference type="RefSeq" id="WP_251742340.1">
    <property type="nucleotide sequence ID" value="NZ_JBHUOJ010000038.1"/>
</dbReference>
<gene>
    <name evidence="5" type="ORF">ACFSYS_17875</name>
</gene>